<proteinExistence type="inferred from homology"/>
<evidence type="ECO:0000256" key="3">
    <source>
        <dbReference type="RuleBase" id="RU000363"/>
    </source>
</evidence>
<dbReference type="PRINTS" id="PR00080">
    <property type="entry name" value="SDRFAMILY"/>
</dbReference>
<sequence>MKLTNNTILITGGTSGIGLAFAQKFLALGNTVIVTGRSQAKIDAAISENPGLYGIAADVSDAADVARLAQKVLSDFPNLNVVMNSAGIMRTYDLFDDDLKATDLLAEIDTNLNGTILVSQTFLKHLTAQPESLLVNVSSGLANVSSAPNPIYSATKAGVHMFTDAVREQVIYQGYTNLQVTELVPPLVSETNLEENVHVEGPNNMTLTDLVAEGITGIENGSTRIDAGFAKVIRKNALENPEHFTHQMAENMLPNKFARK</sequence>
<name>A0A6A0B404_9LACT</name>
<dbReference type="GO" id="GO:0016491">
    <property type="term" value="F:oxidoreductase activity"/>
    <property type="evidence" value="ECO:0007669"/>
    <property type="project" value="UniProtKB-KW"/>
</dbReference>
<dbReference type="PANTHER" id="PTHR44196">
    <property type="entry name" value="DEHYDROGENASE/REDUCTASE SDR FAMILY MEMBER 7B"/>
    <property type="match status" value="1"/>
</dbReference>
<evidence type="ECO:0000256" key="2">
    <source>
        <dbReference type="ARBA" id="ARBA00023002"/>
    </source>
</evidence>
<comment type="similarity">
    <text evidence="1 3">Belongs to the short-chain dehydrogenases/reductases (SDR) family.</text>
</comment>
<dbReference type="PANTHER" id="PTHR44196:SF1">
    <property type="entry name" value="DEHYDROGENASE_REDUCTASE SDR FAMILY MEMBER 7B"/>
    <property type="match status" value="1"/>
</dbReference>
<dbReference type="PROSITE" id="PS00061">
    <property type="entry name" value="ADH_SHORT"/>
    <property type="match status" value="1"/>
</dbReference>
<evidence type="ECO:0000256" key="1">
    <source>
        <dbReference type="ARBA" id="ARBA00006484"/>
    </source>
</evidence>
<accession>A0A6A0B404</accession>
<organism evidence="4 5">
    <name type="scientific">Pseudolactococcus insecticola</name>
    <dbReference type="NCBI Taxonomy" id="2709158"/>
    <lineage>
        <taxon>Bacteria</taxon>
        <taxon>Bacillati</taxon>
        <taxon>Bacillota</taxon>
        <taxon>Bacilli</taxon>
        <taxon>Lactobacillales</taxon>
        <taxon>Streptococcaceae</taxon>
        <taxon>Pseudolactococcus</taxon>
    </lineage>
</organism>
<dbReference type="RefSeq" id="WP_172354892.1">
    <property type="nucleotide sequence ID" value="NZ_BLLH01000001.1"/>
</dbReference>
<dbReference type="AlphaFoldDB" id="A0A6A0B404"/>
<comment type="caution">
    <text evidence="4">The sequence shown here is derived from an EMBL/GenBank/DDBJ whole genome shotgun (WGS) entry which is preliminary data.</text>
</comment>
<reference evidence="4 5" key="1">
    <citation type="submission" date="2020-02" db="EMBL/GenBank/DDBJ databases">
        <title>Draft genome sequence of Lactococcus sp. Hs20B0-1.</title>
        <authorList>
            <person name="Noda S."/>
            <person name="Yuki M."/>
            <person name="Ohkuma M."/>
        </authorList>
    </citation>
    <scope>NUCLEOTIDE SEQUENCE [LARGE SCALE GENOMIC DNA]</scope>
    <source>
        <strain evidence="4 5">Hs20B0-1</strain>
    </source>
</reference>
<keyword evidence="2" id="KW-0560">Oxidoreductase</keyword>
<dbReference type="GO" id="GO:0016020">
    <property type="term" value="C:membrane"/>
    <property type="evidence" value="ECO:0007669"/>
    <property type="project" value="TreeGrafter"/>
</dbReference>
<dbReference type="Gene3D" id="3.40.50.720">
    <property type="entry name" value="NAD(P)-binding Rossmann-like Domain"/>
    <property type="match status" value="1"/>
</dbReference>
<keyword evidence="5" id="KW-1185">Reference proteome</keyword>
<dbReference type="PRINTS" id="PR00081">
    <property type="entry name" value="GDHRDH"/>
</dbReference>
<gene>
    <name evidence="4" type="primary">dltE_2</name>
    <name evidence="4" type="ORF">Hs20B_02900</name>
</gene>
<dbReference type="InterPro" id="IPR002347">
    <property type="entry name" value="SDR_fam"/>
</dbReference>
<dbReference type="SUPFAM" id="SSF51735">
    <property type="entry name" value="NAD(P)-binding Rossmann-fold domains"/>
    <property type="match status" value="1"/>
</dbReference>
<evidence type="ECO:0000313" key="5">
    <source>
        <dbReference type="Proteomes" id="UP000475928"/>
    </source>
</evidence>
<evidence type="ECO:0000313" key="4">
    <source>
        <dbReference type="EMBL" id="GFH39892.1"/>
    </source>
</evidence>
<dbReference type="InterPro" id="IPR036291">
    <property type="entry name" value="NAD(P)-bd_dom_sf"/>
</dbReference>
<protein>
    <submittedName>
        <fullName evidence="4">Oxidoreductase</fullName>
    </submittedName>
</protein>
<dbReference type="EMBL" id="BLLH01000001">
    <property type="protein sequence ID" value="GFH39892.1"/>
    <property type="molecule type" value="Genomic_DNA"/>
</dbReference>
<dbReference type="Proteomes" id="UP000475928">
    <property type="component" value="Unassembled WGS sequence"/>
</dbReference>
<dbReference type="Pfam" id="PF00106">
    <property type="entry name" value="adh_short"/>
    <property type="match status" value="1"/>
</dbReference>
<dbReference type="InterPro" id="IPR020904">
    <property type="entry name" value="Sc_DH/Rdtase_CS"/>
</dbReference>